<dbReference type="SUPFAM" id="SSF141072">
    <property type="entry name" value="CalX-like"/>
    <property type="match status" value="1"/>
</dbReference>
<keyword evidence="2" id="KW-0732">Signal</keyword>
<sequence length="1425" mass="154744">MNGLSRTLMTLTGLVLATGVSASALFDDEAANLWMVGADGRVTSYSYGQWIEDYQSLTETPSLNGQFQALVNSLNNSSTPMTDPQPGVSVISLDAADRTIGDSDGPNRLRVIPADGAFTGTIPVRLQVEPSQLDSGDRFLRWRLGTNAWNERTLTTNDRDGITGGYVEQRLFLVRDGDYDLEVELRETSFSGPIIENATRTYSLATDHDDGERRDSDGDGIPDLVEAELGLDPLDETDWTTESHIEGWSVLDLWLRCDQSDLSACAEPVDTDKDGWTDKDETWRGTNPSDKTNFSLQDPPPADSEALRQERQRYKEYPAARRLYEIEYTLGDTAMGLTPDRLSTATLFGDAAWRLEDLLTQEDLDRAGLTATDVETTRLRSEAEQRRAAGQWPQMRLPAGDAALIRAGIATTVNEQTARDIDLLYLATRQDLNPATFDPALAGDWQTVADWKAAYTQWLQDELVQPVTPTFTEAETLRLLVLEQLLAQEGQLADGQPLQRLGQPASLSWIREFNTDLDARYADRSIQDVIDALQTALAPDGDLATDASQMQTWLNAVPGGRDSSAWLRAKLEFNQAGNDIGCFISDDDWAMLNEEGNEDLLQQFQDECPTHHTGEDLATWQEESQNLRYRLRLMLLGDPFANDPFTKIANDASLLDANADSDGDTLSNVEEIAVRAFRWHTLPWSTDSDADTQADNTDLCPLDPRNACTGTPSDNAVYVGSDLTTAKPHPDGQGQVLLSLELDRPAERPIKITYQVLATSNDNAVAGEDFVANSGEVWIQPGQTAELIPVTLLGGGSGDQFRLEVQSVEGAALDGPNHTLIGLTPYAASAPEAIVVASNLSVVETQTRDLDASPSFDPEGGSLSFDWQQTSGPAATLNAGAQPAFQTLTAPNLVANDTVTVDVTVTNSQALSDTAQIQVLVLADDDTPTLLGTPTYSLQRGDVLSIPHSELLDDVSDPENQSLTLDAVSGQPDGAMAMLTATDLVIDTRIITVEAMGTQTVANNSLVPWMAEGFAFFTQSDATNEDRLWGWRPDSGTQLLHTAATDADLRKLSYDSATQTLVFAEQSTTEHKVHWFEADNTLTTATLATDYSSTYARHTNPFNGDLFVCHPTDNMWLAIDRATGTPTSLDAGCDTFADYMINTTDRVCLEGTSDLMCTAPESTTSTVIPAFSLTGYTLESVKALGDQVIFMVENTGTSETELWRLDPATGAQQLRTWSGTGLGYALNTEGTQLVAGIGDGTGLEVLTWDPTGGLNVWGSGFYSTSGETYTWLDPIVEHGGVYYWSVKTGTDTWDIVALDEATTSLDPVLNLDRTTSPVADASGFRLDDSPRGLILGTSYGDGQCQWQRLASDGDLAAAHVTDASCGDRIANDNREAHREPAYSDSRYVVVRDVDFTGTTQAIVDVSDPGGNTLALPIELTITEAQ</sequence>
<evidence type="ECO:0000256" key="2">
    <source>
        <dbReference type="SAM" id="SignalP"/>
    </source>
</evidence>
<comment type="caution">
    <text evidence="3">The sequence shown here is derived from an EMBL/GenBank/DDBJ whole genome shotgun (WGS) entry which is preliminary data.</text>
</comment>
<dbReference type="InterPro" id="IPR038081">
    <property type="entry name" value="CalX-like_sf"/>
</dbReference>
<dbReference type="Gene3D" id="2.60.40.10">
    <property type="entry name" value="Immunoglobulins"/>
    <property type="match status" value="1"/>
</dbReference>
<dbReference type="EMBL" id="BMXR01000002">
    <property type="protein sequence ID" value="GGX46351.1"/>
    <property type="molecule type" value="Genomic_DNA"/>
</dbReference>
<name>A0A918K4T5_9GAMM</name>
<evidence type="ECO:0000256" key="1">
    <source>
        <dbReference type="SAM" id="MobiDB-lite"/>
    </source>
</evidence>
<dbReference type="Proteomes" id="UP000626148">
    <property type="component" value="Unassembled WGS sequence"/>
</dbReference>
<feature type="chain" id="PRO_5037218676" description="Calx-beta domain-containing protein" evidence="2">
    <location>
        <begin position="23"/>
        <end position="1425"/>
    </location>
</feature>
<dbReference type="Pfam" id="PF22352">
    <property type="entry name" value="K319L-like_PKD"/>
    <property type="match status" value="1"/>
</dbReference>
<dbReference type="InterPro" id="IPR013783">
    <property type="entry name" value="Ig-like_fold"/>
</dbReference>
<feature type="compositionally biased region" description="Basic and acidic residues" evidence="1">
    <location>
        <begin position="270"/>
        <end position="283"/>
    </location>
</feature>
<organism evidence="3 4">
    <name type="scientific">Saccharospirillum salsuginis</name>
    <dbReference type="NCBI Taxonomy" id="418750"/>
    <lineage>
        <taxon>Bacteria</taxon>
        <taxon>Pseudomonadati</taxon>
        <taxon>Pseudomonadota</taxon>
        <taxon>Gammaproteobacteria</taxon>
        <taxon>Oceanospirillales</taxon>
        <taxon>Saccharospirillaceae</taxon>
        <taxon>Saccharospirillum</taxon>
    </lineage>
</organism>
<evidence type="ECO:0008006" key="5">
    <source>
        <dbReference type="Google" id="ProtNLM"/>
    </source>
</evidence>
<feature type="compositionally biased region" description="Basic and acidic residues" evidence="1">
    <location>
        <begin position="206"/>
        <end position="217"/>
    </location>
</feature>
<dbReference type="Gene3D" id="2.60.40.2030">
    <property type="match status" value="1"/>
</dbReference>
<feature type="region of interest" description="Disordered" evidence="1">
    <location>
        <begin position="201"/>
        <end position="224"/>
    </location>
</feature>
<evidence type="ECO:0000313" key="3">
    <source>
        <dbReference type="EMBL" id="GGX46351.1"/>
    </source>
</evidence>
<proteinExistence type="predicted"/>
<reference evidence="3" key="1">
    <citation type="journal article" date="2014" name="Int. J. Syst. Evol. Microbiol.">
        <title>Complete genome sequence of Corynebacterium casei LMG S-19264T (=DSM 44701T), isolated from a smear-ripened cheese.</title>
        <authorList>
            <consortium name="US DOE Joint Genome Institute (JGI-PGF)"/>
            <person name="Walter F."/>
            <person name="Albersmeier A."/>
            <person name="Kalinowski J."/>
            <person name="Ruckert C."/>
        </authorList>
    </citation>
    <scope>NUCLEOTIDE SEQUENCE</scope>
    <source>
        <strain evidence="3">KCTC 22169</strain>
    </source>
</reference>
<gene>
    <name evidence="3" type="ORF">GCM10007392_11780</name>
</gene>
<reference evidence="3" key="2">
    <citation type="submission" date="2020-09" db="EMBL/GenBank/DDBJ databases">
        <authorList>
            <person name="Sun Q."/>
            <person name="Kim S."/>
        </authorList>
    </citation>
    <scope>NUCLEOTIDE SEQUENCE</scope>
    <source>
        <strain evidence="3">KCTC 22169</strain>
    </source>
</reference>
<accession>A0A918K4T5</accession>
<protein>
    <recommendedName>
        <fullName evidence="5">Calx-beta domain-containing protein</fullName>
    </recommendedName>
</protein>
<feature type="compositionally biased region" description="Polar residues" evidence="1">
    <location>
        <begin position="284"/>
        <end position="296"/>
    </location>
</feature>
<keyword evidence="4" id="KW-1185">Reference proteome</keyword>
<feature type="region of interest" description="Disordered" evidence="1">
    <location>
        <begin position="266"/>
        <end position="304"/>
    </location>
</feature>
<feature type="signal peptide" evidence="2">
    <location>
        <begin position="1"/>
        <end position="22"/>
    </location>
</feature>
<dbReference type="RefSeq" id="WP_189607555.1">
    <property type="nucleotide sequence ID" value="NZ_BMXR01000002.1"/>
</dbReference>
<evidence type="ECO:0000313" key="4">
    <source>
        <dbReference type="Proteomes" id="UP000626148"/>
    </source>
</evidence>